<dbReference type="EMBL" id="RIAX01000001">
    <property type="protein sequence ID" value="RNF41062.1"/>
    <property type="molecule type" value="Genomic_DNA"/>
</dbReference>
<evidence type="ECO:0000256" key="1">
    <source>
        <dbReference type="SAM" id="Phobius"/>
    </source>
</evidence>
<evidence type="ECO:0000313" key="2">
    <source>
        <dbReference type="EMBL" id="RNF41062.1"/>
    </source>
</evidence>
<dbReference type="Proteomes" id="UP000275473">
    <property type="component" value="Unassembled WGS sequence"/>
</dbReference>
<organism evidence="2 3">
    <name type="scientific">Planococcus salinus</name>
    <dbReference type="NCBI Taxonomy" id="1848460"/>
    <lineage>
        <taxon>Bacteria</taxon>
        <taxon>Bacillati</taxon>
        <taxon>Bacillota</taxon>
        <taxon>Bacilli</taxon>
        <taxon>Bacillales</taxon>
        <taxon>Caryophanaceae</taxon>
        <taxon>Planococcus</taxon>
    </lineage>
</organism>
<sequence length="145" mass="16905">MPGLKLLDNRGYMLLQSLLDLALLLTLLPLIVLFFLFALSFSQDLDSQHLEWQLFTIDFQTYLYEVDSIELINDGGGIRVMHQGTEYDIESYGTFIRKQKFRLGHEIMLTEIDHCFFEIKERRLFITAHLSSGITKRAEYVITPP</sequence>
<keyword evidence="3" id="KW-1185">Reference proteome</keyword>
<dbReference type="Pfam" id="PF15980">
    <property type="entry name" value="ComGF"/>
    <property type="match status" value="1"/>
</dbReference>
<keyword evidence="1" id="KW-0812">Transmembrane</keyword>
<gene>
    <name evidence="2" type="ORF">EEX84_01545</name>
</gene>
<keyword evidence="1" id="KW-0472">Membrane</keyword>
<dbReference type="OrthoDB" id="2361316at2"/>
<name>A0A3M8PBR8_9BACL</name>
<dbReference type="RefSeq" id="WP_123163810.1">
    <property type="nucleotide sequence ID" value="NZ_RIAX01000001.1"/>
</dbReference>
<dbReference type="AlphaFoldDB" id="A0A3M8PBR8"/>
<feature type="transmembrane region" description="Helical" evidence="1">
    <location>
        <begin position="21"/>
        <end position="41"/>
    </location>
</feature>
<accession>A0A3M8PBR8</accession>
<proteinExistence type="predicted"/>
<evidence type="ECO:0008006" key="4">
    <source>
        <dbReference type="Google" id="ProtNLM"/>
    </source>
</evidence>
<comment type="caution">
    <text evidence="2">The sequence shown here is derived from an EMBL/GenBank/DDBJ whole genome shotgun (WGS) entry which is preliminary data.</text>
</comment>
<keyword evidence="1" id="KW-1133">Transmembrane helix</keyword>
<protein>
    <recommendedName>
        <fullName evidence="4">Competence protein ComGF</fullName>
    </recommendedName>
</protein>
<dbReference type="InterPro" id="IPR016977">
    <property type="entry name" value="ComGF"/>
</dbReference>
<evidence type="ECO:0000313" key="3">
    <source>
        <dbReference type="Proteomes" id="UP000275473"/>
    </source>
</evidence>
<reference evidence="2 3" key="1">
    <citation type="journal article" date="2018" name="Int. J. Syst. Evol. Microbiol.">
        <title>Planococcus salinus sp. nov., a moderately halophilic bacterium isolated from a saline-alkali soil.</title>
        <authorList>
            <person name="Gan L."/>
        </authorList>
    </citation>
    <scope>NUCLEOTIDE SEQUENCE [LARGE SCALE GENOMIC DNA]</scope>
    <source>
        <strain evidence="2 3">LCB217</strain>
    </source>
</reference>